<organism evidence="4 5">
    <name type="scientific">Novosphingobium resinovorum</name>
    <dbReference type="NCBI Taxonomy" id="158500"/>
    <lineage>
        <taxon>Bacteria</taxon>
        <taxon>Pseudomonadati</taxon>
        <taxon>Pseudomonadota</taxon>
        <taxon>Alphaproteobacteria</taxon>
        <taxon>Sphingomonadales</taxon>
        <taxon>Sphingomonadaceae</taxon>
        <taxon>Novosphingobium</taxon>
    </lineage>
</organism>
<dbReference type="Proteomes" id="UP000024329">
    <property type="component" value="Unassembled WGS sequence"/>
</dbReference>
<dbReference type="EMBL" id="JFYZ01000015">
    <property type="protein sequence ID" value="EZP80720.1"/>
    <property type="molecule type" value="Genomic_DNA"/>
</dbReference>
<dbReference type="GO" id="GO:0016722">
    <property type="term" value="F:oxidoreductase activity, acting on metal ions"/>
    <property type="evidence" value="ECO:0007669"/>
    <property type="project" value="InterPro"/>
</dbReference>
<dbReference type="PIRSF" id="PIRSF005900">
    <property type="entry name" value="Dps"/>
    <property type="match status" value="1"/>
</dbReference>
<dbReference type="InterPro" id="IPR009078">
    <property type="entry name" value="Ferritin-like_SF"/>
</dbReference>
<dbReference type="SUPFAM" id="SSF47240">
    <property type="entry name" value="Ferritin-like"/>
    <property type="match status" value="1"/>
</dbReference>
<dbReference type="PROSITE" id="PS00818">
    <property type="entry name" value="DPS_1"/>
    <property type="match status" value="1"/>
</dbReference>
<comment type="caution">
    <text evidence="4">The sequence shown here is derived from an EMBL/GenBank/DDBJ whole genome shotgun (WGS) entry which is preliminary data.</text>
</comment>
<accession>A0A031JUV2</accession>
<dbReference type="InterPro" id="IPR023188">
    <property type="entry name" value="DPS_DNA-bd_CS"/>
</dbReference>
<sequence>MTSKDNSQAALIDSLNGLLADTFALYVKTKNFHWHVRGPQFHDLHLLFDAHATEIFGLTDLIAERVRKLGGKTLTSIGAIGAKATIKDEDDTSLDAMAMVKALFDDNTAYVATLKATKELAGEAGDNATDGIIDDWTDQAEQRAWFLREILA</sequence>
<dbReference type="PANTHER" id="PTHR42932">
    <property type="entry name" value="GENERAL STRESS PROTEIN 20U"/>
    <property type="match status" value="1"/>
</dbReference>
<evidence type="ECO:0000313" key="5">
    <source>
        <dbReference type="Proteomes" id="UP000024329"/>
    </source>
</evidence>
<proteinExistence type="inferred from homology"/>
<dbReference type="GO" id="GO:0008199">
    <property type="term" value="F:ferric iron binding"/>
    <property type="evidence" value="ECO:0007669"/>
    <property type="project" value="InterPro"/>
</dbReference>
<dbReference type="GO" id="GO:0003677">
    <property type="term" value="F:DNA binding"/>
    <property type="evidence" value="ECO:0007669"/>
    <property type="project" value="UniProtKB-KW"/>
</dbReference>
<dbReference type="eggNOG" id="COG0783">
    <property type="taxonomic scope" value="Bacteria"/>
</dbReference>
<evidence type="ECO:0000259" key="3">
    <source>
        <dbReference type="Pfam" id="PF00210"/>
    </source>
</evidence>
<feature type="domain" description="Ferritin/DPS" evidence="3">
    <location>
        <begin position="12"/>
        <end position="151"/>
    </location>
</feature>
<dbReference type="CDD" id="cd01043">
    <property type="entry name" value="DPS"/>
    <property type="match status" value="1"/>
</dbReference>
<protein>
    <submittedName>
        <fullName evidence="4">DNA-binding protein</fullName>
    </submittedName>
</protein>
<evidence type="ECO:0000313" key="4">
    <source>
        <dbReference type="EMBL" id="EZP80720.1"/>
    </source>
</evidence>
<dbReference type="InterPro" id="IPR008331">
    <property type="entry name" value="Ferritin_DPS_dom"/>
</dbReference>
<dbReference type="AlphaFoldDB" id="A0A031JUV2"/>
<evidence type="ECO:0000256" key="2">
    <source>
        <dbReference type="RuleBase" id="RU003875"/>
    </source>
</evidence>
<dbReference type="PATRIC" id="fig|158500.4.peg.3202"/>
<dbReference type="InterPro" id="IPR002177">
    <property type="entry name" value="DPS_DNA-bd"/>
</dbReference>
<name>A0A031JUV2_9SPHN</name>
<dbReference type="InterPro" id="IPR012347">
    <property type="entry name" value="Ferritin-like"/>
</dbReference>
<dbReference type="RefSeq" id="WP_036526831.1">
    <property type="nucleotide sequence ID" value="NZ_JFYZ01000015.1"/>
</dbReference>
<dbReference type="PRINTS" id="PR01346">
    <property type="entry name" value="HELNAPAPROT"/>
</dbReference>
<dbReference type="PANTHER" id="PTHR42932:SF3">
    <property type="entry name" value="DNA PROTECTION DURING STARVATION PROTEIN"/>
    <property type="match status" value="1"/>
</dbReference>
<dbReference type="STRING" id="158500.BES08_11780"/>
<gene>
    <name evidence="4" type="ORF">BV97_03138</name>
</gene>
<evidence type="ECO:0000256" key="1">
    <source>
        <dbReference type="ARBA" id="ARBA00009497"/>
    </source>
</evidence>
<reference evidence="4 5" key="1">
    <citation type="submission" date="2014-03" db="EMBL/GenBank/DDBJ databases">
        <title>Whole genome sequence of Novosphingobium resinovorum KF1.</title>
        <authorList>
            <person name="Gan H.M."/>
            <person name="Gan H.Y."/>
            <person name="Chew T.H."/>
            <person name="Savka M.A."/>
        </authorList>
    </citation>
    <scope>NUCLEOTIDE SEQUENCE [LARGE SCALE GENOMIC DNA]</scope>
    <source>
        <strain evidence="4 5">KF1</strain>
    </source>
</reference>
<dbReference type="Gene3D" id="1.20.1260.10">
    <property type="match status" value="1"/>
</dbReference>
<keyword evidence="4" id="KW-0238">DNA-binding</keyword>
<comment type="similarity">
    <text evidence="1 2">Belongs to the Dps family.</text>
</comment>
<dbReference type="Pfam" id="PF00210">
    <property type="entry name" value="Ferritin"/>
    <property type="match status" value="1"/>
</dbReference>